<comment type="caution">
    <text evidence="3">The sequence shown here is derived from an EMBL/GenBank/DDBJ whole genome shotgun (WGS) entry which is preliminary data.</text>
</comment>
<evidence type="ECO:0000313" key="3">
    <source>
        <dbReference type="EMBL" id="GAA1189958.1"/>
    </source>
</evidence>
<evidence type="ECO:0000259" key="2">
    <source>
        <dbReference type="Pfam" id="PF03364"/>
    </source>
</evidence>
<feature type="compositionally biased region" description="Basic residues" evidence="1">
    <location>
        <begin position="335"/>
        <end position="347"/>
    </location>
</feature>
<feature type="compositionally biased region" description="Basic and acidic residues" evidence="1">
    <location>
        <begin position="322"/>
        <end position="334"/>
    </location>
</feature>
<dbReference type="InterPro" id="IPR005031">
    <property type="entry name" value="COQ10_START"/>
</dbReference>
<dbReference type="EMBL" id="BAAALM010000001">
    <property type="protein sequence ID" value="GAA1189958.1"/>
    <property type="molecule type" value="Genomic_DNA"/>
</dbReference>
<reference evidence="4" key="1">
    <citation type="journal article" date="2019" name="Int. J. Syst. Evol. Microbiol.">
        <title>The Global Catalogue of Microorganisms (GCM) 10K type strain sequencing project: providing services to taxonomists for standard genome sequencing and annotation.</title>
        <authorList>
            <consortium name="The Broad Institute Genomics Platform"/>
            <consortium name="The Broad Institute Genome Sequencing Center for Infectious Disease"/>
            <person name="Wu L."/>
            <person name="Ma J."/>
        </authorList>
    </citation>
    <scope>NUCLEOTIDE SEQUENCE [LARGE SCALE GENOMIC DNA]</scope>
    <source>
        <strain evidence="4">JCM 13022</strain>
    </source>
</reference>
<dbReference type="PANTHER" id="PTHR33824">
    <property type="entry name" value="POLYKETIDE CYCLASE/DEHYDRASE AND LIPID TRANSPORT SUPERFAMILY PROTEIN"/>
    <property type="match status" value="1"/>
</dbReference>
<evidence type="ECO:0000256" key="1">
    <source>
        <dbReference type="SAM" id="MobiDB-lite"/>
    </source>
</evidence>
<accession>A0ABP4FM50</accession>
<dbReference type="Pfam" id="PF03364">
    <property type="entry name" value="Polyketide_cyc"/>
    <property type="match status" value="1"/>
</dbReference>
<dbReference type="Gene3D" id="3.30.530.20">
    <property type="match status" value="1"/>
</dbReference>
<dbReference type="SUPFAM" id="SSF55961">
    <property type="entry name" value="Bet v1-like"/>
    <property type="match status" value="1"/>
</dbReference>
<name>A0ABP4FM50_9PSEU</name>
<feature type="compositionally biased region" description="Acidic residues" evidence="1">
    <location>
        <begin position="291"/>
        <end position="321"/>
    </location>
</feature>
<sequence length="347" mass="38189">MAAMGDAEQRERGPARGMVEELPLEHLKEAGQDLLEAVVSRTVGSITDAVSDLTGRLTRVADNGGSGLSAALTGAKELAEGTSPLKAALSAGIGGAKDKAERAVGSGGSGNVKVVNIVEECDVGLPLRVAYNQWTTFEDYPGFTRKVEKVEQESEEKVHWRARIFFSHRDWESTIVEQVPDERIVWKSTGAKGYVDGAVTFHELAPTMTRILLVLEYHPQGFFEKTANLWRAQGRRVRSDFKHIKRHMMTRTILDQDEAEGWRGEIRDEEVVRTHEEGLDEEQNRDGTARDEDELDDAPGDDSDLDEGDSDEGDAASDDSDSDRSDSDEGEQRATARRKTAGSSRSK</sequence>
<feature type="domain" description="Coenzyme Q-binding protein COQ10 START" evidence="2">
    <location>
        <begin position="123"/>
        <end position="243"/>
    </location>
</feature>
<dbReference type="InterPro" id="IPR047137">
    <property type="entry name" value="ORF3"/>
</dbReference>
<gene>
    <name evidence="3" type="ORF">GCM10009675_00050</name>
</gene>
<dbReference type="Proteomes" id="UP001500467">
    <property type="component" value="Unassembled WGS sequence"/>
</dbReference>
<protein>
    <submittedName>
        <fullName evidence="3">SRPBCC family protein</fullName>
    </submittedName>
</protein>
<feature type="compositionally biased region" description="Basic and acidic residues" evidence="1">
    <location>
        <begin position="268"/>
        <end position="290"/>
    </location>
</feature>
<feature type="region of interest" description="Disordered" evidence="1">
    <location>
        <begin position="268"/>
        <end position="347"/>
    </location>
</feature>
<keyword evidence="4" id="KW-1185">Reference proteome</keyword>
<dbReference type="CDD" id="cd07817">
    <property type="entry name" value="SRPBCC_8"/>
    <property type="match status" value="1"/>
</dbReference>
<organism evidence="3 4">
    <name type="scientific">Prauserella alba</name>
    <dbReference type="NCBI Taxonomy" id="176898"/>
    <lineage>
        <taxon>Bacteria</taxon>
        <taxon>Bacillati</taxon>
        <taxon>Actinomycetota</taxon>
        <taxon>Actinomycetes</taxon>
        <taxon>Pseudonocardiales</taxon>
        <taxon>Pseudonocardiaceae</taxon>
        <taxon>Prauserella</taxon>
    </lineage>
</organism>
<dbReference type="InterPro" id="IPR023393">
    <property type="entry name" value="START-like_dom_sf"/>
</dbReference>
<evidence type="ECO:0000313" key="4">
    <source>
        <dbReference type="Proteomes" id="UP001500467"/>
    </source>
</evidence>
<dbReference type="PANTHER" id="PTHR33824:SF7">
    <property type="entry name" value="POLYKETIDE CYCLASE_DEHYDRASE AND LIPID TRANSPORT SUPERFAMILY PROTEIN"/>
    <property type="match status" value="1"/>
</dbReference>
<proteinExistence type="predicted"/>